<accession>A0A1K0II44</accession>
<gene>
    <name evidence="1" type="ORF">CNECB9_3330005</name>
</gene>
<name>A0A1K0II44_CUPNE</name>
<organism evidence="1">
    <name type="scientific">Cupriavidus necator</name>
    <name type="common">Alcaligenes eutrophus</name>
    <name type="synonym">Ralstonia eutropha</name>
    <dbReference type="NCBI Taxonomy" id="106590"/>
    <lineage>
        <taxon>Bacteria</taxon>
        <taxon>Pseudomonadati</taxon>
        <taxon>Pseudomonadota</taxon>
        <taxon>Betaproteobacteria</taxon>
        <taxon>Burkholderiales</taxon>
        <taxon>Burkholderiaceae</taxon>
        <taxon>Cupriavidus</taxon>
    </lineage>
</organism>
<dbReference type="EMBL" id="FMSH01000261">
    <property type="protein sequence ID" value="SCU76685.1"/>
    <property type="molecule type" value="Genomic_DNA"/>
</dbReference>
<proteinExistence type="predicted"/>
<evidence type="ECO:0000313" key="1">
    <source>
        <dbReference type="EMBL" id="SCU76685.1"/>
    </source>
</evidence>
<reference evidence="1" key="1">
    <citation type="submission" date="2016-09" db="EMBL/GenBank/DDBJ databases">
        <authorList>
            <person name="Capua I."/>
            <person name="De Benedictis P."/>
            <person name="Joannis T."/>
            <person name="Lombin L.H."/>
            <person name="Cattoli G."/>
        </authorList>
    </citation>
    <scope>NUCLEOTIDE SEQUENCE</scope>
    <source>
        <strain evidence="1">B9</strain>
    </source>
</reference>
<dbReference type="AlphaFoldDB" id="A0A1K0II44"/>
<sequence>MTREVKQVQTSSPLRNACEPAAGMWGYPGLSDVREGGDTAARIRLPCQLKLPRRSMVAVPGQHLRHYANHCHTTHLARSRLNTAVSPSFT</sequence>
<protein>
    <submittedName>
        <fullName evidence="1">Uncharacterized protein</fullName>
    </submittedName>
</protein>